<dbReference type="Gene3D" id="2.60.40.10">
    <property type="entry name" value="Immunoglobulins"/>
    <property type="match status" value="2"/>
</dbReference>
<dbReference type="HOGENOM" id="CLU_299708_0_0_7"/>
<sequence>MKKKLGFAALVLFIGILAGVGYLAGIPGLSKVDETSLGKPLAVIRDIQSQVRHKYTGDFFWRTAADGQKLYNGSEVFVGEKSAALLHFSGNRRARLSENTLLRISEDSGDKNNLILALNDGSFNLRSFPNDNTGIILRVDQAGLRIGPGSKYDLYVKKKEHALGLAMAAGQVAIEGVEDKKVLKHGESVIVRSRGTNADNAGDAANDSKVELYIDQTIDPSIKLVHPAEKQVIYKNETNQAFMWESDSAERQTLEYSTHPDFYQIDGEVDVTGKKTTPIPVAKLLGDVFWRVISYKDGVPHFSNNSYFKVANLQKTTLSEPSLTFIERGKWQLDTSVTNPAANSRYEFQVSRTERYQDLYDAFVGPSPFRSLIDQSGDFYLRVRRLYANDLVSDWSDPVKISIRNPLTPPELKITSQSEKVGGVVAAQLSWSGEDAAEHFLLRTSFNADMRDSKINRLPKSKTSFEINEYLTRPYYISLQTESKEGEVSPSSNLITLQPSATALKNLAASSAAAKAAELQAQKVAAAAAEDERKNALTVLSPDDNLVAYIGKPVRFEWSGPAPTLEFSTVPKFTQDIEKVNTSGRSFVEVTRKKAGVLYWRLIAANGKPGAGHKITVVAPSDINLESADLRLVERGRWEITAKIRDAKNNQQFEVQLSRTADFSTVLDSRKGPLSQGMEVTTPGTYYLRAQKVYTDKPSSAVWSNVISAEVRPPLSAPVLLKEKEDLVSPVTVRVTVNWKPVPHATSYIIEIADTPKFGNVNLKVDLNSPEYAIDHSTKEPSYVRVLARSKEGEISPASEVFKIKGVLPGPSVERYEISFGNIDVKGSQDQLHVLWTHRKNAKKYFMEVGRNENLKDAKRFETRNIEFFMPVKEEGWYYFRLIPSSESPDFFDTPSQVYGVEYRKQSDLLAATLEAPNKGNKFKSGDAIRFAWGQILGAAWYELELAKKQDFSGSVVYKVEARDYYLNQGLDKGRWYFRMRGRSSSQTSPWSEASFIEVQ</sequence>
<dbReference type="Proteomes" id="UP000010074">
    <property type="component" value="Chromosome"/>
</dbReference>
<dbReference type="PATRIC" id="fig|1069642.3.peg.2933"/>
<protein>
    <recommendedName>
        <fullName evidence="3">FecR protein domain-containing protein</fullName>
    </recommendedName>
</protein>
<name>K7ZBU2_BDEBC</name>
<dbReference type="OrthoDB" id="9342482at2"/>
<proteinExistence type="predicted"/>
<dbReference type="KEGG" id="bbat:Bdt_2964"/>
<accession>K7ZBU2</accession>
<dbReference type="AlphaFoldDB" id="K7ZBU2"/>
<evidence type="ECO:0000313" key="1">
    <source>
        <dbReference type="EMBL" id="AFY02639.1"/>
    </source>
</evidence>
<dbReference type="EMBL" id="CP002930">
    <property type="protein sequence ID" value="AFY02639.1"/>
    <property type="molecule type" value="Genomic_DNA"/>
</dbReference>
<evidence type="ECO:0000313" key="2">
    <source>
        <dbReference type="Proteomes" id="UP000010074"/>
    </source>
</evidence>
<evidence type="ECO:0008006" key="3">
    <source>
        <dbReference type="Google" id="ProtNLM"/>
    </source>
</evidence>
<gene>
    <name evidence="1" type="ORF">Bdt_2964</name>
</gene>
<dbReference type="InterPro" id="IPR013783">
    <property type="entry name" value="Ig-like_fold"/>
</dbReference>
<dbReference type="RefSeq" id="WP_015092059.1">
    <property type="nucleotide sequence ID" value="NC_019567.1"/>
</dbReference>
<organism evidence="1 2">
    <name type="scientific">Bdellovibrio bacteriovorus str. Tiberius</name>
    <dbReference type="NCBI Taxonomy" id="1069642"/>
    <lineage>
        <taxon>Bacteria</taxon>
        <taxon>Pseudomonadati</taxon>
        <taxon>Bdellovibrionota</taxon>
        <taxon>Bdellovibrionia</taxon>
        <taxon>Bdellovibrionales</taxon>
        <taxon>Pseudobdellovibrionaceae</taxon>
        <taxon>Bdellovibrio</taxon>
    </lineage>
</organism>
<reference evidence="1 2" key="1">
    <citation type="journal article" date="2012" name="BMC Genomics">
        <title>Genome analysis of a simultaneously predatory and prey-independent, novel Bdellovibrio bacteriovorus from the River Tiber, supports in silico predictions of both ancient and recent lateral gene transfer from diverse bacteria.</title>
        <authorList>
            <person name="Hobley L."/>
            <person name="Lerner T.R."/>
            <person name="Williams L.E."/>
            <person name="Lambert C."/>
            <person name="Till R."/>
            <person name="Milner D.S."/>
            <person name="Basford S.M."/>
            <person name="Capeness M.J."/>
            <person name="Fenton A.K."/>
            <person name="Atterbury R.J."/>
            <person name="Harris M.A."/>
            <person name="Sockett R.E."/>
        </authorList>
    </citation>
    <scope>NUCLEOTIDE SEQUENCE [LARGE SCALE GENOMIC DNA]</scope>
    <source>
        <strain evidence="1 2">Tiberius</strain>
    </source>
</reference>